<evidence type="ECO:0000256" key="1">
    <source>
        <dbReference type="SAM" id="MobiDB-lite"/>
    </source>
</evidence>
<protein>
    <submittedName>
        <fullName evidence="2">ATP-dependent DNA helicase MER3</fullName>
        <ecNumber evidence="2">3.6.4.12</ecNumber>
    </submittedName>
</protein>
<dbReference type="GO" id="GO:0016787">
    <property type="term" value="F:hydrolase activity"/>
    <property type="evidence" value="ECO:0007669"/>
    <property type="project" value="UniProtKB-KW"/>
</dbReference>
<keyword evidence="3" id="KW-1185">Reference proteome</keyword>
<feature type="region of interest" description="Disordered" evidence="1">
    <location>
        <begin position="24"/>
        <end position="51"/>
    </location>
</feature>
<dbReference type="GO" id="GO:0003678">
    <property type="term" value="F:DNA helicase activity"/>
    <property type="evidence" value="ECO:0007669"/>
    <property type="project" value="UniProtKB-EC"/>
</dbReference>
<accession>A0ABR0K0B7</accession>
<proteinExistence type="predicted"/>
<evidence type="ECO:0000313" key="3">
    <source>
        <dbReference type="Proteomes" id="UP001345013"/>
    </source>
</evidence>
<comment type="caution">
    <text evidence="2">The sequence shown here is derived from an EMBL/GenBank/DDBJ whole genome shotgun (WGS) entry which is preliminary data.</text>
</comment>
<keyword evidence="2" id="KW-0547">Nucleotide-binding</keyword>
<feature type="compositionally biased region" description="Basic and acidic residues" evidence="1">
    <location>
        <begin position="413"/>
        <end position="430"/>
    </location>
</feature>
<keyword evidence="2" id="KW-0378">Hydrolase</keyword>
<sequence length="478" mass="53352">MTRGAKIPWGGLPKAVLDALLPKSQASQKATPGTKRRHSTNSITDNVRSSKRLSNGKDLKCCDECGHATNTAFDNVTTRKGLGKVNTEPNQWRRGMIVRVPHMVPTLGEVPNDECRVWSKNVGNICPKVRYAIVVAVYCTRMIVLPIFSAQGHGTGHKPAAYDVTAMSVLARPEPPVAQKVTDNMLYVSGDWQPKEGSHVNLNEPMSVQYAWPLECTDQLQPRSTALLQQRYRIAHNMAFVPLFAQESYFRSQLTREPILCPLPNGAPADEHYVSEPHRPSFASENENLLNDDLGYDLIRVRHDSKADRVLMGWKPSLQYLLSSTTAFPGYDVAGLWEVDPSTAVEGKDPGFDYYPYDHIKYKKREVKKGLNGSSDQISPRTVKLSNGRWQCLHDCADKKKCKHSCCKEGVKRKPRTVKQEDSERPEDGCSRVTKTSSKRSSKKSKSPMMRDAVNVDANSGNRKSKRLGKMNAPATSK</sequence>
<keyword evidence="2" id="KW-0067">ATP-binding</keyword>
<name>A0ABR0K0B7_9EURO</name>
<organism evidence="2 3">
    <name type="scientific">Lithohypha guttulata</name>
    <dbReference type="NCBI Taxonomy" id="1690604"/>
    <lineage>
        <taxon>Eukaryota</taxon>
        <taxon>Fungi</taxon>
        <taxon>Dikarya</taxon>
        <taxon>Ascomycota</taxon>
        <taxon>Pezizomycotina</taxon>
        <taxon>Eurotiomycetes</taxon>
        <taxon>Chaetothyriomycetidae</taxon>
        <taxon>Chaetothyriales</taxon>
        <taxon>Trichomeriaceae</taxon>
        <taxon>Lithohypha</taxon>
    </lineage>
</organism>
<keyword evidence="2" id="KW-0347">Helicase</keyword>
<feature type="compositionally biased region" description="Basic residues" evidence="1">
    <location>
        <begin position="437"/>
        <end position="446"/>
    </location>
</feature>
<dbReference type="EMBL" id="JAVRRG010000140">
    <property type="protein sequence ID" value="KAK5081114.1"/>
    <property type="molecule type" value="Genomic_DNA"/>
</dbReference>
<feature type="region of interest" description="Disordered" evidence="1">
    <location>
        <begin position="413"/>
        <end position="478"/>
    </location>
</feature>
<reference evidence="2 3" key="1">
    <citation type="submission" date="2023-08" db="EMBL/GenBank/DDBJ databases">
        <title>Black Yeasts Isolated from many extreme environments.</title>
        <authorList>
            <person name="Coleine C."/>
            <person name="Stajich J.E."/>
            <person name="Selbmann L."/>
        </authorList>
    </citation>
    <scope>NUCLEOTIDE SEQUENCE [LARGE SCALE GENOMIC DNA]</scope>
    <source>
        <strain evidence="2 3">CCFEE 5885</strain>
    </source>
</reference>
<evidence type="ECO:0000313" key="2">
    <source>
        <dbReference type="EMBL" id="KAK5081114.1"/>
    </source>
</evidence>
<dbReference type="EC" id="3.6.4.12" evidence="2"/>
<dbReference type="Proteomes" id="UP001345013">
    <property type="component" value="Unassembled WGS sequence"/>
</dbReference>
<gene>
    <name evidence="2" type="primary">HFM1_2</name>
    <name evidence="2" type="ORF">LTR24_008279</name>
</gene>